<keyword evidence="4 5" id="KW-0472">Membrane</keyword>
<dbReference type="Gene3D" id="3.40.50.410">
    <property type="entry name" value="von Willebrand factor, type A domain"/>
    <property type="match status" value="1"/>
</dbReference>
<dbReference type="InterPro" id="IPR036465">
    <property type="entry name" value="vWFA_dom_sf"/>
</dbReference>
<gene>
    <name evidence="7" type="ORF">Poly30_40620</name>
</gene>
<dbReference type="PANTHER" id="PTHR22550:SF5">
    <property type="entry name" value="LEUCINE ZIPPER PROTEIN 4"/>
    <property type="match status" value="1"/>
</dbReference>
<organism evidence="7 8">
    <name type="scientific">Saltatorellus ferox</name>
    <dbReference type="NCBI Taxonomy" id="2528018"/>
    <lineage>
        <taxon>Bacteria</taxon>
        <taxon>Pseudomonadati</taxon>
        <taxon>Planctomycetota</taxon>
        <taxon>Planctomycetia</taxon>
        <taxon>Planctomycetia incertae sedis</taxon>
        <taxon>Saltatorellus</taxon>
    </lineage>
</organism>
<reference evidence="7 8" key="1">
    <citation type="submission" date="2019-02" db="EMBL/GenBank/DDBJ databases">
        <title>Deep-cultivation of Planctomycetes and their phenomic and genomic characterization uncovers novel biology.</title>
        <authorList>
            <person name="Wiegand S."/>
            <person name="Jogler M."/>
            <person name="Boedeker C."/>
            <person name="Pinto D."/>
            <person name="Vollmers J."/>
            <person name="Rivas-Marin E."/>
            <person name="Kohn T."/>
            <person name="Peeters S.H."/>
            <person name="Heuer A."/>
            <person name="Rast P."/>
            <person name="Oberbeckmann S."/>
            <person name="Bunk B."/>
            <person name="Jeske O."/>
            <person name="Meyerdierks A."/>
            <person name="Storesund J.E."/>
            <person name="Kallscheuer N."/>
            <person name="Luecker S."/>
            <person name="Lage O.M."/>
            <person name="Pohl T."/>
            <person name="Merkel B.J."/>
            <person name="Hornburger P."/>
            <person name="Mueller R.-W."/>
            <person name="Bruemmer F."/>
            <person name="Labrenz M."/>
            <person name="Spormann A.M."/>
            <person name="Op den Camp H."/>
            <person name="Overmann J."/>
            <person name="Amann R."/>
            <person name="Jetten M.S.M."/>
            <person name="Mascher T."/>
            <person name="Medema M.H."/>
            <person name="Devos D.P."/>
            <person name="Kaster A.-K."/>
            <person name="Ovreas L."/>
            <person name="Rohde M."/>
            <person name="Galperin M.Y."/>
            <person name="Jogler C."/>
        </authorList>
    </citation>
    <scope>NUCLEOTIDE SEQUENCE [LARGE SCALE GENOMIC DNA]</scope>
    <source>
        <strain evidence="7 8">Poly30</strain>
    </source>
</reference>
<keyword evidence="8" id="KW-1185">Reference proteome</keyword>
<keyword evidence="2 5" id="KW-0812">Transmembrane</keyword>
<dbReference type="SMART" id="SM00327">
    <property type="entry name" value="VWA"/>
    <property type="match status" value="1"/>
</dbReference>
<evidence type="ECO:0000313" key="8">
    <source>
        <dbReference type="Proteomes" id="UP000320390"/>
    </source>
</evidence>
<keyword evidence="3 5" id="KW-1133">Transmembrane helix</keyword>
<evidence type="ECO:0000256" key="2">
    <source>
        <dbReference type="ARBA" id="ARBA00022692"/>
    </source>
</evidence>
<evidence type="ECO:0000256" key="3">
    <source>
        <dbReference type="ARBA" id="ARBA00022989"/>
    </source>
</evidence>
<evidence type="ECO:0000256" key="5">
    <source>
        <dbReference type="SAM" id="Phobius"/>
    </source>
</evidence>
<dbReference type="Pfam" id="PF13519">
    <property type="entry name" value="VWA_2"/>
    <property type="match status" value="1"/>
</dbReference>
<dbReference type="Proteomes" id="UP000320390">
    <property type="component" value="Chromosome"/>
</dbReference>
<dbReference type="InterPro" id="IPR050768">
    <property type="entry name" value="UPF0353/GerABKA_families"/>
</dbReference>
<keyword evidence="1" id="KW-1003">Cell membrane</keyword>
<dbReference type="OrthoDB" id="6206554at2"/>
<dbReference type="PROSITE" id="PS50234">
    <property type="entry name" value="VWFA"/>
    <property type="match status" value="1"/>
</dbReference>
<proteinExistence type="predicted"/>
<dbReference type="SUPFAM" id="SSF53300">
    <property type="entry name" value="vWA-like"/>
    <property type="match status" value="1"/>
</dbReference>
<evidence type="ECO:0000259" key="6">
    <source>
        <dbReference type="PROSITE" id="PS50234"/>
    </source>
</evidence>
<name>A0A518EWN8_9BACT</name>
<feature type="transmembrane region" description="Helical" evidence="5">
    <location>
        <begin position="31"/>
        <end position="52"/>
    </location>
</feature>
<protein>
    <submittedName>
        <fullName evidence="7">von Willebrand factor type A domain protein</fullName>
    </submittedName>
</protein>
<dbReference type="InterPro" id="IPR002035">
    <property type="entry name" value="VWF_A"/>
</dbReference>
<feature type="domain" description="VWFA" evidence="6">
    <location>
        <begin position="118"/>
        <end position="314"/>
    </location>
</feature>
<evidence type="ECO:0000256" key="4">
    <source>
        <dbReference type="ARBA" id="ARBA00023136"/>
    </source>
</evidence>
<accession>A0A518EWN8</accession>
<dbReference type="PANTHER" id="PTHR22550">
    <property type="entry name" value="SPORE GERMINATION PROTEIN"/>
    <property type="match status" value="1"/>
</dbReference>
<evidence type="ECO:0000313" key="7">
    <source>
        <dbReference type="EMBL" id="QDV08514.1"/>
    </source>
</evidence>
<dbReference type="EMBL" id="CP036434">
    <property type="protein sequence ID" value="QDV08514.1"/>
    <property type="molecule type" value="Genomic_DNA"/>
</dbReference>
<sequence>MILLGAFFSGPPALIVQDLVRSTAEERWSLFGVAFADPWFLTLIPLAIFLTWRGSEARRVAEARVPTIGDPKLAGSASSKLVWLAPIVRMLSVLLVIVGLSRPLEGRVSTSQETEGIDIALLLDRSSSMDQRERAGGPRRFDMVKDVVADFAKRRMTDEENARDNVALFGFARYAELLVPFTLDSDALQGVLSTLDVETEQLLDGTAIGGGLMEAVDVLRGSEAESRVAILLTDGEETAHEIEPMKAAKAAVEARVRVYTVFAGPREILTRTMFGDVRRRRAEVGDLPAIAEMTGGRFFHAESQEELEDAYEAIETLERTPRKEERFAERYDLYPFLIAPALLLYLLSWILGATVGRRLP</sequence>
<feature type="transmembrane region" description="Helical" evidence="5">
    <location>
        <begin position="333"/>
        <end position="355"/>
    </location>
</feature>
<dbReference type="AlphaFoldDB" id="A0A518EWN8"/>
<dbReference type="RefSeq" id="WP_145201315.1">
    <property type="nucleotide sequence ID" value="NZ_CP036434.1"/>
</dbReference>
<evidence type="ECO:0000256" key="1">
    <source>
        <dbReference type="ARBA" id="ARBA00022475"/>
    </source>
</evidence>